<comment type="caution">
    <text evidence="1">The sequence shown here is derived from an EMBL/GenBank/DDBJ whole genome shotgun (WGS) entry which is preliminary data.</text>
</comment>
<organism evidence="1 2">
    <name type="scientific">Bos mutus</name>
    <name type="common">wild yak</name>
    <dbReference type="NCBI Taxonomy" id="72004"/>
    <lineage>
        <taxon>Eukaryota</taxon>
        <taxon>Metazoa</taxon>
        <taxon>Chordata</taxon>
        <taxon>Craniata</taxon>
        <taxon>Vertebrata</taxon>
        <taxon>Euteleostomi</taxon>
        <taxon>Mammalia</taxon>
        <taxon>Eutheria</taxon>
        <taxon>Laurasiatheria</taxon>
        <taxon>Artiodactyla</taxon>
        <taxon>Ruminantia</taxon>
        <taxon>Pecora</taxon>
        <taxon>Bovidae</taxon>
        <taxon>Bovinae</taxon>
        <taxon>Bos</taxon>
    </lineage>
</organism>
<protein>
    <submittedName>
        <fullName evidence="1">Uncharacterized protein</fullName>
    </submittedName>
</protein>
<reference evidence="1" key="1">
    <citation type="submission" date="2019-10" db="EMBL/GenBank/DDBJ databases">
        <title>The sequence and de novo assembly of the wild yak genome.</title>
        <authorList>
            <person name="Liu Y."/>
        </authorList>
    </citation>
    <scope>NUCLEOTIDE SEQUENCE [LARGE SCALE GENOMIC DNA]</scope>
    <source>
        <strain evidence="1">WY2019</strain>
    </source>
</reference>
<name>A0A6B0S1A5_9CETA</name>
<dbReference type="AlphaFoldDB" id="A0A6B0S1A5"/>
<proteinExistence type="predicted"/>
<evidence type="ECO:0000313" key="2">
    <source>
        <dbReference type="Proteomes" id="UP000322234"/>
    </source>
</evidence>
<dbReference type="EMBL" id="VBQZ03000143">
    <property type="protein sequence ID" value="MXQ95682.1"/>
    <property type="molecule type" value="Genomic_DNA"/>
</dbReference>
<evidence type="ECO:0000313" key="1">
    <source>
        <dbReference type="EMBL" id="MXQ95682.1"/>
    </source>
</evidence>
<gene>
    <name evidence="1" type="ORF">E5288_WYG018242</name>
</gene>
<keyword evidence="2" id="KW-1185">Reference proteome</keyword>
<accession>A0A6B0S1A5</accession>
<sequence>MTQSELLLCTTQGVTDMGEHELRKHPRASLQLGVAPGPDPAVERQQGVLGAPPITCVIRGVRPPVLLFTFVLCKPVHSKTATYVSVDPHEMLESWYHLPSLEDKLQAPPCLALTSDGLVSCVRSPPPCLALTSDGLVSCVRSPSP</sequence>
<dbReference type="Proteomes" id="UP000322234">
    <property type="component" value="Unassembled WGS sequence"/>
</dbReference>